<sequence length="122" mass="13779">MKLIGWNCQGKGKNLDRSNKMEYLARLMNSTSAQVIFVSETRSSKITPVQLNTRFNIAGSFVVPSVGLSGGLWLLWSDEVQVSVEFSNRYLILAVVVYIPTNTQFLLVCVYGDPYHHFTKMI</sequence>
<dbReference type="Proteomes" id="UP001732700">
    <property type="component" value="Chromosome 5D"/>
</dbReference>
<evidence type="ECO:0000313" key="1">
    <source>
        <dbReference type="EnsemblPlants" id="AVESA.00010b.r2.5DG0988480.1.CDS.1"/>
    </source>
</evidence>
<protein>
    <submittedName>
        <fullName evidence="1">Uncharacterized protein</fullName>
    </submittedName>
</protein>
<name>A0ACD5YLP3_AVESA</name>
<reference evidence="1" key="2">
    <citation type="submission" date="2025-09" db="UniProtKB">
        <authorList>
            <consortium name="EnsemblPlants"/>
        </authorList>
    </citation>
    <scope>IDENTIFICATION</scope>
</reference>
<dbReference type="EnsemblPlants" id="AVESA.00010b.r2.5DG0988480.1">
    <property type="protein sequence ID" value="AVESA.00010b.r2.5DG0988480.1.CDS.1"/>
    <property type="gene ID" value="AVESA.00010b.r2.5DG0988480"/>
</dbReference>
<proteinExistence type="predicted"/>
<evidence type="ECO:0000313" key="2">
    <source>
        <dbReference type="Proteomes" id="UP001732700"/>
    </source>
</evidence>
<accession>A0ACD5YLP3</accession>
<organism evidence="1 2">
    <name type="scientific">Avena sativa</name>
    <name type="common">Oat</name>
    <dbReference type="NCBI Taxonomy" id="4498"/>
    <lineage>
        <taxon>Eukaryota</taxon>
        <taxon>Viridiplantae</taxon>
        <taxon>Streptophyta</taxon>
        <taxon>Embryophyta</taxon>
        <taxon>Tracheophyta</taxon>
        <taxon>Spermatophyta</taxon>
        <taxon>Magnoliopsida</taxon>
        <taxon>Liliopsida</taxon>
        <taxon>Poales</taxon>
        <taxon>Poaceae</taxon>
        <taxon>BOP clade</taxon>
        <taxon>Pooideae</taxon>
        <taxon>Poodae</taxon>
        <taxon>Poeae</taxon>
        <taxon>Poeae Chloroplast Group 1 (Aveneae type)</taxon>
        <taxon>Aveninae</taxon>
        <taxon>Avena</taxon>
    </lineage>
</organism>
<reference evidence="1" key="1">
    <citation type="submission" date="2021-05" db="EMBL/GenBank/DDBJ databases">
        <authorList>
            <person name="Scholz U."/>
            <person name="Mascher M."/>
            <person name="Fiebig A."/>
        </authorList>
    </citation>
    <scope>NUCLEOTIDE SEQUENCE [LARGE SCALE GENOMIC DNA]</scope>
</reference>
<keyword evidence="2" id="KW-1185">Reference proteome</keyword>